<evidence type="ECO:0000313" key="3">
    <source>
        <dbReference type="Proteomes" id="UP000053477"/>
    </source>
</evidence>
<evidence type="ECO:0000313" key="2">
    <source>
        <dbReference type="EMBL" id="KLO13805.1"/>
    </source>
</evidence>
<keyword evidence="3" id="KW-1185">Reference proteome</keyword>
<dbReference type="Proteomes" id="UP000053477">
    <property type="component" value="Unassembled WGS sequence"/>
</dbReference>
<gene>
    <name evidence="2" type="ORF">SCHPADRAFT_342106</name>
</gene>
<dbReference type="InParanoid" id="A0A0H2RP93"/>
<dbReference type="EMBL" id="KQ085953">
    <property type="protein sequence ID" value="KLO13805.1"/>
    <property type="molecule type" value="Genomic_DNA"/>
</dbReference>
<organism evidence="2 3">
    <name type="scientific">Schizopora paradoxa</name>
    <dbReference type="NCBI Taxonomy" id="27342"/>
    <lineage>
        <taxon>Eukaryota</taxon>
        <taxon>Fungi</taxon>
        <taxon>Dikarya</taxon>
        <taxon>Basidiomycota</taxon>
        <taxon>Agaricomycotina</taxon>
        <taxon>Agaricomycetes</taxon>
        <taxon>Hymenochaetales</taxon>
        <taxon>Schizoporaceae</taxon>
        <taxon>Schizopora</taxon>
    </lineage>
</organism>
<accession>A0A0H2RP93</accession>
<name>A0A0H2RP93_9AGAM</name>
<feature type="region of interest" description="Disordered" evidence="1">
    <location>
        <begin position="36"/>
        <end position="69"/>
    </location>
</feature>
<evidence type="ECO:0000256" key="1">
    <source>
        <dbReference type="SAM" id="MobiDB-lite"/>
    </source>
</evidence>
<feature type="compositionally biased region" description="Low complexity" evidence="1">
    <location>
        <begin position="36"/>
        <end position="55"/>
    </location>
</feature>
<reference evidence="2 3" key="1">
    <citation type="submission" date="2015-04" db="EMBL/GenBank/DDBJ databases">
        <title>Complete genome sequence of Schizopora paradoxa KUC8140, a cosmopolitan wood degrader in East Asia.</title>
        <authorList>
            <consortium name="DOE Joint Genome Institute"/>
            <person name="Min B."/>
            <person name="Park H."/>
            <person name="Jang Y."/>
            <person name="Kim J.-J."/>
            <person name="Kim K.H."/>
            <person name="Pangilinan J."/>
            <person name="Lipzen A."/>
            <person name="Riley R."/>
            <person name="Grigoriev I.V."/>
            <person name="Spatafora J.W."/>
            <person name="Choi I.-G."/>
        </authorList>
    </citation>
    <scope>NUCLEOTIDE SEQUENCE [LARGE SCALE GENOMIC DNA]</scope>
    <source>
        <strain evidence="2 3">KUC8140</strain>
    </source>
</reference>
<sequence>MPKYWPTAIAGFRWIYCTEEYKAYSRSNQLLVNMSYNTSSSNTGSSSNQTSNNNSQHKASRIASQTSKPYKCKNCGKGDVAAASEQCMVCTKNPHQYKNL</sequence>
<dbReference type="AlphaFoldDB" id="A0A0H2RP93"/>
<protein>
    <submittedName>
        <fullName evidence="2">Uncharacterized protein</fullName>
    </submittedName>
</protein>
<proteinExistence type="predicted"/>